<gene>
    <name evidence="3" type="ORF">Vbra_22880</name>
</gene>
<name>A0A0G4H027_VITBC</name>
<dbReference type="Proteomes" id="UP000041254">
    <property type="component" value="Unassembled WGS sequence"/>
</dbReference>
<feature type="compositionally biased region" description="Basic and acidic residues" evidence="1">
    <location>
        <begin position="140"/>
        <end position="175"/>
    </location>
</feature>
<evidence type="ECO:0000313" key="4">
    <source>
        <dbReference type="Proteomes" id="UP000041254"/>
    </source>
</evidence>
<evidence type="ECO:0000256" key="2">
    <source>
        <dbReference type="SAM" id="SignalP"/>
    </source>
</evidence>
<organism evidence="3 4">
    <name type="scientific">Vitrella brassicaformis (strain CCMP3155)</name>
    <dbReference type="NCBI Taxonomy" id="1169540"/>
    <lineage>
        <taxon>Eukaryota</taxon>
        <taxon>Sar</taxon>
        <taxon>Alveolata</taxon>
        <taxon>Colpodellida</taxon>
        <taxon>Vitrellaceae</taxon>
        <taxon>Vitrella</taxon>
    </lineage>
</organism>
<dbReference type="EMBL" id="CDMY01000906">
    <property type="protein sequence ID" value="CEM36724.1"/>
    <property type="molecule type" value="Genomic_DNA"/>
</dbReference>
<evidence type="ECO:0000313" key="3">
    <source>
        <dbReference type="EMBL" id="CEM36724.1"/>
    </source>
</evidence>
<keyword evidence="4" id="KW-1185">Reference proteome</keyword>
<reference evidence="3 4" key="1">
    <citation type="submission" date="2014-11" db="EMBL/GenBank/DDBJ databases">
        <authorList>
            <person name="Zhu J."/>
            <person name="Qi W."/>
            <person name="Song R."/>
        </authorList>
    </citation>
    <scope>NUCLEOTIDE SEQUENCE [LARGE SCALE GENOMIC DNA]</scope>
</reference>
<accession>A0A0G4H027</accession>
<feature type="signal peptide" evidence="2">
    <location>
        <begin position="1"/>
        <end position="43"/>
    </location>
</feature>
<evidence type="ECO:0000256" key="1">
    <source>
        <dbReference type="SAM" id="MobiDB-lite"/>
    </source>
</evidence>
<feature type="region of interest" description="Disordered" evidence="1">
    <location>
        <begin position="134"/>
        <end position="184"/>
    </location>
</feature>
<dbReference type="VEuPathDB" id="CryptoDB:Vbra_22880"/>
<keyword evidence="2" id="KW-0732">Signal</keyword>
<protein>
    <submittedName>
        <fullName evidence="3">Uncharacterized protein</fullName>
    </submittedName>
</protein>
<feature type="compositionally biased region" description="Gly residues" evidence="1">
    <location>
        <begin position="53"/>
        <end position="62"/>
    </location>
</feature>
<sequence>MACSWWEASAHPCRKMPSAISAALVIWLLLLLLVVWVVPSVCGQPVERPGSRASGGTGGGKGKGGRPTALPPILPTLILLNRGHRNRSNARCLPVATIPLYTNDRVTDGPWAFNWCRADHFVARLSSFEGGGAGAFLDRGNPDRRKNAEAERLQRQRQQERAEQDQRTIRQRQRDAGGSLRRRR</sequence>
<proteinExistence type="predicted"/>
<dbReference type="InParanoid" id="A0A0G4H027"/>
<feature type="chain" id="PRO_5005190909" evidence="2">
    <location>
        <begin position="44"/>
        <end position="184"/>
    </location>
</feature>
<dbReference type="AlphaFoldDB" id="A0A0G4H027"/>
<feature type="region of interest" description="Disordered" evidence="1">
    <location>
        <begin position="47"/>
        <end position="70"/>
    </location>
</feature>